<accession>A0A1X7T3E7</accession>
<dbReference type="EnsemblMetazoa" id="Aqu2.1.08984_001">
    <property type="protein sequence ID" value="Aqu2.1.08984_001"/>
    <property type="gene ID" value="Aqu2.1.08984"/>
</dbReference>
<name>A0A1X7T3E7_AMPQE</name>
<protein>
    <submittedName>
        <fullName evidence="1">Uncharacterized protein</fullName>
    </submittedName>
</protein>
<dbReference type="InParanoid" id="A0A1X7T3E7"/>
<reference evidence="1" key="1">
    <citation type="submission" date="2017-05" db="UniProtKB">
        <authorList>
            <consortium name="EnsemblMetazoa"/>
        </authorList>
    </citation>
    <scope>IDENTIFICATION</scope>
</reference>
<evidence type="ECO:0000313" key="1">
    <source>
        <dbReference type="EnsemblMetazoa" id="Aqu2.1.08984_001"/>
    </source>
</evidence>
<organism evidence="1">
    <name type="scientific">Amphimedon queenslandica</name>
    <name type="common">Sponge</name>
    <dbReference type="NCBI Taxonomy" id="400682"/>
    <lineage>
        <taxon>Eukaryota</taxon>
        <taxon>Metazoa</taxon>
        <taxon>Porifera</taxon>
        <taxon>Demospongiae</taxon>
        <taxon>Heteroscleromorpha</taxon>
        <taxon>Haplosclerida</taxon>
        <taxon>Niphatidae</taxon>
        <taxon>Amphimedon</taxon>
    </lineage>
</organism>
<proteinExistence type="predicted"/>
<dbReference type="AlphaFoldDB" id="A0A1X7T3E7"/>
<sequence length="82" mass="9619">MRSATGKDERIIPDLSVIFLVQTLLERGHLVTNNLQNVFDWLDASGCDYPEQLCQYCNRYGMQVPMERRYRKSPTRNCHVNL</sequence>